<dbReference type="InterPro" id="IPR006439">
    <property type="entry name" value="HAD-SF_hydro_IA"/>
</dbReference>
<keyword evidence="2" id="KW-1185">Reference proteome</keyword>
<evidence type="ECO:0000313" key="2">
    <source>
        <dbReference type="Proteomes" id="UP000270620"/>
    </source>
</evidence>
<dbReference type="InterPro" id="IPR011951">
    <property type="entry name" value="HAD-SF_hydro_IA_YjjG/PynA"/>
</dbReference>
<dbReference type="SFLD" id="SFLDG01129">
    <property type="entry name" value="C1.5:_HAD__Beta-PGM__Phosphata"/>
    <property type="match status" value="1"/>
</dbReference>
<gene>
    <name evidence="1" type="ORF">EJA19_04090</name>
</gene>
<dbReference type="InterPro" id="IPR023214">
    <property type="entry name" value="HAD_sf"/>
</dbReference>
<dbReference type="EMBL" id="RWBG01000001">
    <property type="protein sequence ID" value="RSK42070.1"/>
    <property type="molecule type" value="Genomic_DNA"/>
</dbReference>
<dbReference type="Proteomes" id="UP000270620">
    <property type="component" value="Unassembled WGS sequence"/>
</dbReference>
<dbReference type="NCBIfam" id="TIGR01549">
    <property type="entry name" value="HAD-SF-IA-v1"/>
    <property type="match status" value="1"/>
</dbReference>
<dbReference type="PANTHER" id="PTHR47478:SF1">
    <property type="entry name" value="PYRIMIDINE 5'-NUCLEOTIDASE YJJG"/>
    <property type="match status" value="1"/>
</dbReference>
<proteinExistence type="predicted"/>
<dbReference type="GO" id="GO:0008253">
    <property type="term" value="F:5'-nucleotidase activity"/>
    <property type="evidence" value="ECO:0007669"/>
    <property type="project" value="InterPro"/>
</dbReference>
<dbReference type="OrthoDB" id="9802350at2"/>
<reference evidence="1 2" key="1">
    <citation type="submission" date="2018-12" db="EMBL/GenBank/DDBJ databases">
        <title>Mangrovimonas spongiae sp. nov., a novel member of the genus Mangrovimonas isolated from marine sponge.</title>
        <authorList>
            <person name="Zhuang L."/>
            <person name="Luo L."/>
        </authorList>
    </citation>
    <scope>NUCLEOTIDE SEQUENCE [LARGE SCALE GENOMIC DNA]</scope>
    <source>
        <strain evidence="1 2">HN-E26</strain>
    </source>
</reference>
<dbReference type="InterPro" id="IPR023198">
    <property type="entry name" value="PGP-like_dom2"/>
</dbReference>
<dbReference type="NCBIfam" id="TIGR02254">
    <property type="entry name" value="YjjG_YfnB"/>
    <property type="match status" value="1"/>
</dbReference>
<dbReference type="PANTHER" id="PTHR47478">
    <property type="match status" value="1"/>
</dbReference>
<organism evidence="1 2">
    <name type="scientific">Mangrovimonas spongiae</name>
    <dbReference type="NCBI Taxonomy" id="2494697"/>
    <lineage>
        <taxon>Bacteria</taxon>
        <taxon>Pseudomonadati</taxon>
        <taxon>Bacteroidota</taxon>
        <taxon>Flavobacteriia</taxon>
        <taxon>Flavobacteriales</taxon>
        <taxon>Flavobacteriaceae</taxon>
        <taxon>Mangrovimonas</taxon>
    </lineage>
</organism>
<dbReference type="InterPro" id="IPR052550">
    <property type="entry name" value="Pyrimidine_5'-ntase_YjjG"/>
</dbReference>
<dbReference type="SUPFAM" id="SSF56784">
    <property type="entry name" value="HAD-like"/>
    <property type="match status" value="1"/>
</dbReference>
<comment type="caution">
    <text evidence="1">The sequence shown here is derived from an EMBL/GenBank/DDBJ whole genome shotgun (WGS) entry which is preliminary data.</text>
</comment>
<evidence type="ECO:0000313" key="1">
    <source>
        <dbReference type="EMBL" id="RSK42070.1"/>
    </source>
</evidence>
<dbReference type="InterPro" id="IPR041492">
    <property type="entry name" value="HAD_2"/>
</dbReference>
<dbReference type="Pfam" id="PF13419">
    <property type="entry name" value="HAD_2"/>
    <property type="match status" value="1"/>
</dbReference>
<accession>A0A3R9MJR8</accession>
<dbReference type="Gene3D" id="3.40.50.1000">
    <property type="entry name" value="HAD superfamily/HAD-like"/>
    <property type="match status" value="1"/>
</dbReference>
<dbReference type="RefSeq" id="WP_125467059.1">
    <property type="nucleotide sequence ID" value="NZ_RWBG01000001.1"/>
</dbReference>
<protein>
    <submittedName>
        <fullName evidence="1">Noncanonical pyrimidine nucleotidase, YjjG family</fullName>
    </submittedName>
</protein>
<sequence>MKLNGITDIFFDLDHTLWDFDKNSKLTFDKIFKINDIEIDLDEFVSVYEPINFQYWKLYREEKIDKKNLRFNRLHDTFSMLKLEVHETTINKLSDDYITYLSTYNHLFSNAVDILHYLSNDYTLHIITNGFNQVQRKKLVNSKIDVFFKSVTDSESVGVKKPNSKIFNHAITAANTSAEQSIMIGDNLEADIYGALDVGIDAIFYNLNNTPVDNSIKQIKDLQELENYL</sequence>
<dbReference type="AlphaFoldDB" id="A0A3R9MJR8"/>
<name>A0A3R9MJR8_9FLAO</name>
<dbReference type="Gene3D" id="1.10.150.240">
    <property type="entry name" value="Putative phosphatase, domain 2"/>
    <property type="match status" value="1"/>
</dbReference>
<dbReference type="InterPro" id="IPR036412">
    <property type="entry name" value="HAD-like_sf"/>
</dbReference>
<dbReference type="SFLD" id="SFLDS00003">
    <property type="entry name" value="Haloacid_Dehalogenase"/>
    <property type="match status" value="1"/>
</dbReference>